<dbReference type="Proteomes" id="UP000297839">
    <property type="component" value="Unassembled WGS sequence"/>
</dbReference>
<dbReference type="Pfam" id="PF00072">
    <property type="entry name" value="Response_reg"/>
    <property type="match status" value="1"/>
</dbReference>
<feature type="domain" description="OmpR/PhoB-type" evidence="9">
    <location>
        <begin position="137"/>
        <end position="239"/>
    </location>
</feature>
<evidence type="ECO:0000256" key="6">
    <source>
        <dbReference type="PROSITE-ProRule" id="PRU00169"/>
    </source>
</evidence>
<keyword evidence="4 7" id="KW-0238">DNA-binding</keyword>
<dbReference type="PANTHER" id="PTHR48111:SF59">
    <property type="entry name" value="TRANSCRIPTIONAL REGULATORY PROTEIN BAER"/>
    <property type="match status" value="1"/>
</dbReference>
<dbReference type="InterPro" id="IPR001789">
    <property type="entry name" value="Sig_transdc_resp-reg_receiver"/>
</dbReference>
<dbReference type="CDD" id="cd00383">
    <property type="entry name" value="trans_reg_C"/>
    <property type="match status" value="1"/>
</dbReference>
<name>A0A4Z0CEJ9_9BURK</name>
<evidence type="ECO:0000259" key="9">
    <source>
        <dbReference type="PROSITE" id="PS51755"/>
    </source>
</evidence>
<dbReference type="Pfam" id="PF00486">
    <property type="entry name" value="Trans_reg_C"/>
    <property type="match status" value="1"/>
</dbReference>
<keyword evidence="11" id="KW-1185">Reference proteome</keyword>
<protein>
    <submittedName>
        <fullName evidence="10">Response regulator transcription factor</fullName>
    </submittedName>
</protein>
<dbReference type="EMBL" id="SMLK01000001">
    <property type="protein sequence ID" value="TFZ08769.1"/>
    <property type="molecule type" value="Genomic_DNA"/>
</dbReference>
<evidence type="ECO:0000256" key="1">
    <source>
        <dbReference type="ARBA" id="ARBA00022553"/>
    </source>
</evidence>
<evidence type="ECO:0000259" key="8">
    <source>
        <dbReference type="PROSITE" id="PS50110"/>
    </source>
</evidence>
<dbReference type="OrthoDB" id="9802426at2"/>
<dbReference type="PROSITE" id="PS50110">
    <property type="entry name" value="RESPONSE_REGULATORY"/>
    <property type="match status" value="1"/>
</dbReference>
<organism evidence="10 11">
    <name type="scientific">Ramlibacter humi</name>
    <dbReference type="NCBI Taxonomy" id="2530451"/>
    <lineage>
        <taxon>Bacteria</taxon>
        <taxon>Pseudomonadati</taxon>
        <taxon>Pseudomonadota</taxon>
        <taxon>Betaproteobacteria</taxon>
        <taxon>Burkholderiales</taxon>
        <taxon>Comamonadaceae</taxon>
        <taxon>Ramlibacter</taxon>
    </lineage>
</organism>
<dbReference type="RefSeq" id="WP_135248856.1">
    <property type="nucleotide sequence ID" value="NZ_SMLK01000001.1"/>
</dbReference>
<dbReference type="InterPro" id="IPR039420">
    <property type="entry name" value="WalR-like"/>
</dbReference>
<dbReference type="GO" id="GO:0006355">
    <property type="term" value="P:regulation of DNA-templated transcription"/>
    <property type="evidence" value="ECO:0007669"/>
    <property type="project" value="InterPro"/>
</dbReference>
<evidence type="ECO:0000256" key="5">
    <source>
        <dbReference type="ARBA" id="ARBA00023163"/>
    </source>
</evidence>
<gene>
    <name evidence="10" type="ORF">EZ216_06390</name>
</gene>
<evidence type="ECO:0000313" key="11">
    <source>
        <dbReference type="Proteomes" id="UP000297839"/>
    </source>
</evidence>
<accession>A0A4Z0CEJ9</accession>
<dbReference type="GO" id="GO:0000156">
    <property type="term" value="F:phosphorelay response regulator activity"/>
    <property type="evidence" value="ECO:0007669"/>
    <property type="project" value="TreeGrafter"/>
</dbReference>
<dbReference type="PROSITE" id="PS51755">
    <property type="entry name" value="OMPR_PHOB"/>
    <property type="match status" value="1"/>
</dbReference>
<dbReference type="CDD" id="cd17574">
    <property type="entry name" value="REC_OmpR"/>
    <property type="match status" value="1"/>
</dbReference>
<comment type="caution">
    <text evidence="10">The sequence shown here is derived from an EMBL/GenBank/DDBJ whole genome shotgun (WGS) entry which is preliminary data.</text>
</comment>
<reference evidence="10 11" key="1">
    <citation type="submission" date="2019-03" db="EMBL/GenBank/DDBJ databases">
        <title>Ramlibacter sp. 18x22-1, whole genome shotgun sequence.</title>
        <authorList>
            <person name="Zhang X."/>
            <person name="Feng G."/>
            <person name="Zhu H."/>
        </authorList>
    </citation>
    <scope>NUCLEOTIDE SEQUENCE [LARGE SCALE GENOMIC DNA]</scope>
    <source>
        <strain evidence="10 11">18x22-1</strain>
    </source>
</reference>
<dbReference type="Gene3D" id="1.10.10.10">
    <property type="entry name" value="Winged helix-like DNA-binding domain superfamily/Winged helix DNA-binding domain"/>
    <property type="match status" value="1"/>
</dbReference>
<evidence type="ECO:0000256" key="3">
    <source>
        <dbReference type="ARBA" id="ARBA00023015"/>
    </source>
</evidence>
<evidence type="ECO:0000256" key="2">
    <source>
        <dbReference type="ARBA" id="ARBA00023012"/>
    </source>
</evidence>
<evidence type="ECO:0000256" key="4">
    <source>
        <dbReference type="ARBA" id="ARBA00023125"/>
    </source>
</evidence>
<proteinExistence type="predicted"/>
<dbReference type="SUPFAM" id="SSF52172">
    <property type="entry name" value="CheY-like"/>
    <property type="match status" value="1"/>
</dbReference>
<dbReference type="FunFam" id="3.40.50.2300:FF:000001">
    <property type="entry name" value="DNA-binding response regulator PhoB"/>
    <property type="match status" value="1"/>
</dbReference>
<dbReference type="InterPro" id="IPR016032">
    <property type="entry name" value="Sig_transdc_resp-reg_C-effctor"/>
</dbReference>
<feature type="domain" description="Response regulatory" evidence="8">
    <location>
        <begin position="13"/>
        <end position="126"/>
    </location>
</feature>
<evidence type="ECO:0000313" key="10">
    <source>
        <dbReference type="EMBL" id="TFZ08769.1"/>
    </source>
</evidence>
<dbReference type="InterPro" id="IPR011006">
    <property type="entry name" value="CheY-like_superfamily"/>
</dbReference>
<feature type="modified residue" description="4-aspartylphosphate" evidence="6">
    <location>
        <position position="62"/>
    </location>
</feature>
<sequence>MSASAAVLPNRPLVLVVEDEAGIADVLVAYLRRDGLDAQVARDGPQALEMFRRLRPDFVLLDIQLPGIDGVEVLREIRAESDAPVMMVTARAEDLDKLLALRLGADDYVVKPFSPPEVVARVRAVLRRTGRAPVPAQELIRAGRLEIDLQAHSARVTEAGAPAQELPLTLTEYRLLACLASQPQRCFTRGQLVEACLPESEALDRVIDSHLSKLRRKLALAGLPELIETVRGVGYRLWPAS</sequence>
<evidence type="ECO:0000256" key="7">
    <source>
        <dbReference type="PROSITE-ProRule" id="PRU01091"/>
    </source>
</evidence>
<keyword evidence="3" id="KW-0805">Transcription regulation</keyword>
<dbReference type="GO" id="GO:0032993">
    <property type="term" value="C:protein-DNA complex"/>
    <property type="evidence" value="ECO:0007669"/>
    <property type="project" value="TreeGrafter"/>
</dbReference>
<dbReference type="SMART" id="SM00862">
    <property type="entry name" value="Trans_reg_C"/>
    <property type="match status" value="1"/>
</dbReference>
<dbReference type="SUPFAM" id="SSF46894">
    <property type="entry name" value="C-terminal effector domain of the bipartite response regulators"/>
    <property type="match status" value="1"/>
</dbReference>
<keyword evidence="5" id="KW-0804">Transcription</keyword>
<dbReference type="AlphaFoldDB" id="A0A4Z0CEJ9"/>
<dbReference type="PANTHER" id="PTHR48111">
    <property type="entry name" value="REGULATOR OF RPOS"/>
    <property type="match status" value="1"/>
</dbReference>
<feature type="DNA-binding region" description="OmpR/PhoB-type" evidence="7">
    <location>
        <begin position="137"/>
        <end position="239"/>
    </location>
</feature>
<dbReference type="Gene3D" id="3.40.50.2300">
    <property type="match status" value="1"/>
</dbReference>
<dbReference type="InterPro" id="IPR001867">
    <property type="entry name" value="OmpR/PhoB-type_DNA-bd"/>
</dbReference>
<dbReference type="Gene3D" id="6.10.250.690">
    <property type="match status" value="1"/>
</dbReference>
<dbReference type="GO" id="GO:0000976">
    <property type="term" value="F:transcription cis-regulatory region binding"/>
    <property type="evidence" value="ECO:0007669"/>
    <property type="project" value="TreeGrafter"/>
</dbReference>
<dbReference type="SMART" id="SM00448">
    <property type="entry name" value="REC"/>
    <property type="match status" value="1"/>
</dbReference>
<keyword evidence="1 6" id="KW-0597">Phosphoprotein</keyword>
<dbReference type="InterPro" id="IPR036388">
    <property type="entry name" value="WH-like_DNA-bd_sf"/>
</dbReference>
<keyword evidence="2" id="KW-0902">Two-component regulatory system</keyword>
<dbReference type="GO" id="GO:0005829">
    <property type="term" value="C:cytosol"/>
    <property type="evidence" value="ECO:0007669"/>
    <property type="project" value="TreeGrafter"/>
</dbReference>